<feature type="chain" id="PRO_5044846610" description="NTR domain-containing protein" evidence="3">
    <location>
        <begin position="21"/>
        <end position="164"/>
    </location>
</feature>
<dbReference type="PANTHER" id="PTHR11844">
    <property type="entry name" value="METALLOPROTEASE INHIBITOR"/>
    <property type="match status" value="1"/>
</dbReference>
<name>A0ABD3W9Z6_SINWO</name>
<evidence type="ECO:0000313" key="5">
    <source>
        <dbReference type="Proteomes" id="UP001634394"/>
    </source>
</evidence>
<dbReference type="InterPro" id="IPR001820">
    <property type="entry name" value="TIMP"/>
</dbReference>
<dbReference type="PANTHER" id="PTHR11844:SF33">
    <property type="entry name" value="TISSUE INHIBITOR OF METALLOPROTEINASE"/>
    <property type="match status" value="1"/>
</dbReference>
<keyword evidence="2" id="KW-0964">Secreted</keyword>
<comment type="caution">
    <text evidence="4">The sequence shown here is derived from an EMBL/GenBank/DDBJ whole genome shotgun (WGS) entry which is preliminary data.</text>
</comment>
<gene>
    <name evidence="4" type="ORF">ACJMK2_038758</name>
</gene>
<dbReference type="SUPFAM" id="SSF50242">
    <property type="entry name" value="TIMP-like"/>
    <property type="match status" value="1"/>
</dbReference>
<accession>A0ABD3W9Z6</accession>
<keyword evidence="5" id="KW-1185">Reference proteome</keyword>
<dbReference type="GO" id="GO:0005576">
    <property type="term" value="C:extracellular region"/>
    <property type="evidence" value="ECO:0007669"/>
    <property type="project" value="UniProtKB-SubCell"/>
</dbReference>
<sequence length="164" mass="18744">MDRPVIFLQFLLMLVAAINALPRCKCGKHSKLKYAVCKDKTLIMAAPESARYTSYVGEPVDNPEDSYFTIYTMNLNTIYNEGYNRLGDASSFELVAATRVEDCGVKLELQTDYFIAGSALNETLLWVHSCNYVERVPWNEKTAEELEEMNDYLTRQTHVDCSKF</sequence>
<protein>
    <recommendedName>
        <fullName evidence="6">NTR domain-containing protein</fullName>
    </recommendedName>
</protein>
<comment type="subcellular location">
    <subcellularLocation>
        <location evidence="1">Secreted</location>
    </subcellularLocation>
</comment>
<reference evidence="4 5" key="1">
    <citation type="submission" date="2024-11" db="EMBL/GenBank/DDBJ databases">
        <title>Chromosome-level genome assembly of the freshwater bivalve Anodonta woodiana.</title>
        <authorList>
            <person name="Chen X."/>
        </authorList>
    </citation>
    <scope>NUCLEOTIDE SEQUENCE [LARGE SCALE GENOMIC DNA]</scope>
    <source>
        <strain evidence="4">MN2024</strain>
        <tissue evidence="4">Gills</tissue>
    </source>
</reference>
<dbReference type="EMBL" id="JBJQND010000007">
    <property type="protein sequence ID" value="KAL3870714.1"/>
    <property type="molecule type" value="Genomic_DNA"/>
</dbReference>
<evidence type="ECO:0000313" key="4">
    <source>
        <dbReference type="EMBL" id="KAL3870714.1"/>
    </source>
</evidence>
<evidence type="ECO:0000256" key="1">
    <source>
        <dbReference type="ARBA" id="ARBA00004613"/>
    </source>
</evidence>
<organism evidence="4 5">
    <name type="scientific">Sinanodonta woodiana</name>
    <name type="common">Chinese pond mussel</name>
    <name type="synonym">Anodonta woodiana</name>
    <dbReference type="NCBI Taxonomy" id="1069815"/>
    <lineage>
        <taxon>Eukaryota</taxon>
        <taxon>Metazoa</taxon>
        <taxon>Spiralia</taxon>
        <taxon>Lophotrochozoa</taxon>
        <taxon>Mollusca</taxon>
        <taxon>Bivalvia</taxon>
        <taxon>Autobranchia</taxon>
        <taxon>Heteroconchia</taxon>
        <taxon>Palaeoheterodonta</taxon>
        <taxon>Unionida</taxon>
        <taxon>Unionoidea</taxon>
        <taxon>Unionidae</taxon>
        <taxon>Unioninae</taxon>
        <taxon>Sinanodonta</taxon>
    </lineage>
</organism>
<feature type="signal peptide" evidence="3">
    <location>
        <begin position="1"/>
        <end position="20"/>
    </location>
</feature>
<dbReference type="AlphaFoldDB" id="A0ABD3W9Z6"/>
<dbReference type="Gene3D" id="2.40.50.120">
    <property type="match status" value="1"/>
</dbReference>
<evidence type="ECO:0008006" key="6">
    <source>
        <dbReference type="Google" id="ProtNLM"/>
    </source>
</evidence>
<dbReference type="Proteomes" id="UP001634394">
    <property type="component" value="Unassembled WGS sequence"/>
</dbReference>
<dbReference type="InterPro" id="IPR008993">
    <property type="entry name" value="TIMP-like_OB-fold"/>
</dbReference>
<proteinExistence type="predicted"/>
<dbReference type="Pfam" id="PF00965">
    <property type="entry name" value="TIMP"/>
    <property type="match status" value="1"/>
</dbReference>
<evidence type="ECO:0000256" key="3">
    <source>
        <dbReference type="SAM" id="SignalP"/>
    </source>
</evidence>
<evidence type="ECO:0000256" key="2">
    <source>
        <dbReference type="ARBA" id="ARBA00022525"/>
    </source>
</evidence>
<keyword evidence="3" id="KW-0732">Signal</keyword>